<evidence type="ECO:0008006" key="4">
    <source>
        <dbReference type="Google" id="ProtNLM"/>
    </source>
</evidence>
<feature type="compositionally biased region" description="Basic and acidic residues" evidence="1">
    <location>
        <begin position="9"/>
        <end position="20"/>
    </location>
</feature>
<sequence length="145" mass="16362">MEEVPDNFSNKEVRGETEGNEVDKTINVELIVEKPAVGMSFSSVNDLEFYTRYGKELGFGICKRSSTKDDNGDVKYLTIVCSREGKGHFTPQQLSDHGHLGSHHLVRQFGACTPPSMFHTSNEIQSKKLNVFLNKDSSREPRQLR</sequence>
<protein>
    <recommendedName>
        <fullName evidence="4">FAR1 domain-containing protein</fullName>
    </recommendedName>
</protein>
<evidence type="ECO:0000313" key="2">
    <source>
        <dbReference type="EMBL" id="KAF9614398.1"/>
    </source>
</evidence>
<accession>A0A835IEP5</accession>
<proteinExistence type="predicted"/>
<keyword evidence="3" id="KW-1185">Reference proteome</keyword>
<gene>
    <name evidence="2" type="ORF">IFM89_018543</name>
</gene>
<dbReference type="Proteomes" id="UP000631114">
    <property type="component" value="Unassembled WGS sequence"/>
</dbReference>
<dbReference type="EMBL" id="JADFTS010000003">
    <property type="protein sequence ID" value="KAF9614398.1"/>
    <property type="molecule type" value="Genomic_DNA"/>
</dbReference>
<evidence type="ECO:0000313" key="3">
    <source>
        <dbReference type="Proteomes" id="UP000631114"/>
    </source>
</evidence>
<reference evidence="2 3" key="1">
    <citation type="submission" date="2020-10" db="EMBL/GenBank/DDBJ databases">
        <title>The Coptis chinensis genome and diversification of protoberbering-type alkaloids.</title>
        <authorList>
            <person name="Wang B."/>
            <person name="Shu S."/>
            <person name="Song C."/>
            <person name="Liu Y."/>
        </authorList>
    </citation>
    <scope>NUCLEOTIDE SEQUENCE [LARGE SCALE GENOMIC DNA]</scope>
    <source>
        <strain evidence="2">HL-2020</strain>
        <tissue evidence="2">Leaf</tissue>
    </source>
</reference>
<organism evidence="2 3">
    <name type="scientific">Coptis chinensis</name>
    <dbReference type="NCBI Taxonomy" id="261450"/>
    <lineage>
        <taxon>Eukaryota</taxon>
        <taxon>Viridiplantae</taxon>
        <taxon>Streptophyta</taxon>
        <taxon>Embryophyta</taxon>
        <taxon>Tracheophyta</taxon>
        <taxon>Spermatophyta</taxon>
        <taxon>Magnoliopsida</taxon>
        <taxon>Ranunculales</taxon>
        <taxon>Ranunculaceae</taxon>
        <taxon>Coptidoideae</taxon>
        <taxon>Coptis</taxon>
    </lineage>
</organism>
<evidence type="ECO:0000256" key="1">
    <source>
        <dbReference type="SAM" id="MobiDB-lite"/>
    </source>
</evidence>
<name>A0A835IEP5_9MAGN</name>
<dbReference type="PANTHER" id="PTHR46328:SF35">
    <property type="entry name" value="PROTEIN FAR1-RELATED SEQUENCE 5-LIKE"/>
    <property type="match status" value="1"/>
</dbReference>
<dbReference type="PANTHER" id="PTHR46328">
    <property type="entry name" value="FAR-RED IMPAIRED RESPONSIVE (FAR1) FAMILY PROTEIN-RELATED"/>
    <property type="match status" value="1"/>
</dbReference>
<feature type="region of interest" description="Disordered" evidence="1">
    <location>
        <begin position="1"/>
        <end position="20"/>
    </location>
</feature>
<dbReference type="OrthoDB" id="747268at2759"/>
<dbReference type="AlphaFoldDB" id="A0A835IEP5"/>
<comment type="caution">
    <text evidence="2">The sequence shown here is derived from an EMBL/GenBank/DDBJ whole genome shotgun (WGS) entry which is preliminary data.</text>
</comment>